<proteinExistence type="predicted"/>
<dbReference type="RefSeq" id="WP_141189618.1">
    <property type="nucleotide sequence ID" value="NZ_WNHB01000013.1"/>
</dbReference>
<dbReference type="EMBL" id="WNHB01000013">
    <property type="protein sequence ID" value="MTT32150.1"/>
    <property type="molecule type" value="Genomic_DNA"/>
</dbReference>
<dbReference type="Proteomes" id="UP000440978">
    <property type="component" value="Unassembled WGS sequence"/>
</dbReference>
<evidence type="ECO:0000313" key="2">
    <source>
        <dbReference type="Proteomes" id="UP000440978"/>
    </source>
</evidence>
<accession>A0A6N8CR46</accession>
<name>A0A6N8CR46_9BACI</name>
<organism evidence="1 2">
    <name type="scientific">Terrilactibacillus tamarindi</name>
    <dbReference type="NCBI Taxonomy" id="2599694"/>
    <lineage>
        <taxon>Bacteria</taxon>
        <taxon>Bacillati</taxon>
        <taxon>Bacillota</taxon>
        <taxon>Bacilli</taxon>
        <taxon>Bacillales</taxon>
        <taxon>Bacillaceae</taxon>
        <taxon>Terrilactibacillus</taxon>
    </lineage>
</organism>
<sequence>MSRSSPPAQFLFFLKRERGVQESLPRHYVTLVKARSIEQAVKRFEKMYRATYSGLFKVNARTYHVFYSKRKGDCLEETMYQVTLYEDG</sequence>
<keyword evidence="2" id="KW-1185">Reference proteome</keyword>
<dbReference type="AlphaFoldDB" id="A0A6N8CR46"/>
<gene>
    <name evidence="1" type="ORF">GMB86_09030</name>
</gene>
<evidence type="ECO:0000313" key="1">
    <source>
        <dbReference type="EMBL" id="MTT32150.1"/>
    </source>
</evidence>
<dbReference type="OrthoDB" id="9870927at2"/>
<protein>
    <submittedName>
        <fullName evidence="1">Uncharacterized protein</fullName>
    </submittedName>
</protein>
<comment type="caution">
    <text evidence="1">The sequence shown here is derived from an EMBL/GenBank/DDBJ whole genome shotgun (WGS) entry which is preliminary data.</text>
</comment>
<reference evidence="1 2" key="1">
    <citation type="submission" date="2019-11" db="EMBL/GenBank/DDBJ databases">
        <title>Terrilactibacillus tamarindus sp. nov. BCM23-1 isolated from bark of Tamarindus indica.</title>
        <authorList>
            <person name="Kingkaew E."/>
            <person name="Tanasupawat S."/>
        </authorList>
    </citation>
    <scope>NUCLEOTIDE SEQUENCE [LARGE SCALE GENOMIC DNA]</scope>
    <source>
        <strain evidence="1 2">BCM23-1</strain>
    </source>
</reference>